<sequence length="292" mass="33195">MPYSLVLNLLPLSPIFPGYSQGKHLHALFLNIVSHCDRELGKYLHEQKTNKAFTISPLQVRGYRGKVTGDSNLEKSPFSKGGFRGDKIQYQHKKPIPANTPCWWRISLLDESLFGKLTQLWLNINPEKPWHLGSADLKIASILGTSQPNQPWANAIPYDRLYQEASDINNKFTFSFATPTTFGKGKYNNSLPTPESIFRSLRKRWNKYSNIEITETELALESLFPSYFNIRTEVISDYSKSKLIGCVGDISYQAFGNIDSQQIKYLNTLADYALYCGMGKKTTMGMGMVRRL</sequence>
<organism evidence="7 8">
    <name type="scientific">Hyella patelloides LEGE 07179</name>
    <dbReference type="NCBI Taxonomy" id="945734"/>
    <lineage>
        <taxon>Bacteria</taxon>
        <taxon>Bacillati</taxon>
        <taxon>Cyanobacteriota</taxon>
        <taxon>Cyanophyceae</taxon>
        <taxon>Pleurocapsales</taxon>
        <taxon>Hyellaceae</taxon>
        <taxon>Hyella</taxon>
    </lineage>
</organism>
<dbReference type="Pfam" id="PF10040">
    <property type="entry name" value="CRISPR_Cas6"/>
    <property type="match status" value="1"/>
</dbReference>
<dbReference type="GO" id="GO:0016788">
    <property type="term" value="F:hydrolase activity, acting on ester bonds"/>
    <property type="evidence" value="ECO:0007669"/>
    <property type="project" value="InterPro"/>
</dbReference>
<dbReference type="EMBL" id="CAACVJ010000147">
    <property type="protein sequence ID" value="VEP14002.1"/>
    <property type="molecule type" value="Genomic_DNA"/>
</dbReference>
<protein>
    <submittedName>
        <fullName evidence="7">CRISPR-associated protein, Cas6 family</fullName>
    </submittedName>
</protein>
<dbReference type="Proteomes" id="UP000320055">
    <property type="component" value="Unassembled WGS sequence"/>
</dbReference>
<proteinExistence type="predicted"/>
<dbReference type="InterPro" id="IPR045648">
    <property type="entry name" value="CRISPR-assoc_Cas6-like_N"/>
</dbReference>
<gene>
    <name evidence="7" type="ORF">H1P_2300008</name>
</gene>
<feature type="domain" description="CRISPR-associated protein Cas6 C-terminal" evidence="5">
    <location>
        <begin position="175"/>
        <end position="289"/>
    </location>
</feature>
<accession>A0A563VRA9</accession>
<dbReference type="OrthoDB" id="3469084at2"/>
<evidence type="ECO:0000256" key="2">
    <source>
        <dbReference type="ARBA" id="ARBA00022759"/>
    </source>
</evidence>
<dbReference type="CDD" id="cd21141">
    <property type="entry name" value="Cas6_III-like"/>
    <property type="match status" value="1"/>
</dbReference>
<dbReference type="InterPro" id="IPR019267">
    <property type="entry name" value="CRISPR-assoc_Cas6_C"/>
</dbReference>
<dbReference type="RefSeq" id="WP_144872234.1">
    <property type="nucleotide sequence ID" value="NZ_LR213975.1"/>
</dbReference>
<feature type="domain" description="CRISPR-associated protein Cas6-like N-terminal" evidence="6">
    <location>
        <begin position="1"/>
        <end position="163"/>
    </location>
</feature>
<dbReference type="Gene3D" id="3.30.70.1890">
    <property type="match status" value="1"/>
</dbReference>
<evidence type="ECO:0000256" key="4">
    <source>
        <dbReference type="ARBA" id="ARBA00023118"/>
    </source>
</evidence>
<name>A0A563VRA9_9CYAN</name>
<dbReference type="InterPro" id="IPR045747">
    <property type="entry name" value="CRISPR-assoc_prot_Cas6_N_sf"/>
</dbReference>
<keyword evidence="3" id="KW-0378">Hydrolase</keyword>
<dbReference type="Pfam" id="PF19308">
    <property type="entry name" value="CRISPR_Cas6_N"/>
    <property type="match status" value="1"/>
</dbReference>
<keyword evidence="8" id="KW-1185">Reference proteome</keyword>
<dbReference type="GO" id="GO:0004519">
    <property type="term" value="F:endonuclease activity"/>
    <property type="evidence" value="ECO:0007669"/>
    <property type="project" value="UniProtKB-KW"/>
</dbReference>
<dbReference type="NCBIfam" id="TIGR01877">
    <property type="entry name" value="cas_cas6"/>
    <property type="match status" value="1"/>
</dbReference>
<dbReference type="InterPro" id="IPR010156">
    <property type="entry name" value="CRISPR-assoc_prot_Cas6"/>
</dbReference>
<evidence type="ECO:0000259" key="6">
    <source>
        <dbReference type="Pfam" id="PF19308"/>
    </source>
</evidence>
<evidence type="ECO:0000313" key="7">
    <source>
        <dbReference type="EMBL" id="VEP14002.1"/>
    </source>
</evidence>
<evidence type="ECO:0000256" key="1">
    <source>
        <dbReference type="ARBA" id="ARBA00022722"/>
    </source>
</evidence>
<dbReference type="Gene3D" id="3.30.70.1900">
    <property type="match status" value="1"/>
</dbReference>
<keyword evidence="2" id="KW-0255">Endonuclease</keyword>
<evidence type="ECO:0000256" key="3">
    <source>
        <dbReference type="ARBA" id="ARBA00022801"/>
    </source>
</evidence>
<keyword evidence="1" id="KW-0540">Nuclease</keyword>
<evidence type="ECO:0000313" key="8">
    <source>
        <dbReference type="Proteomes" id="UP000320055"/>
    </source>
</evidence>
<dbReference type="GO" id="GO:0051607">
    <property type="term" value="P:defense response to virus"/>
    <property type="evidence" value="ECO:0007669"/>
    <property type="project" value="UniProtKB-KW"/>
</dbReference>
<evidence type="ECO:0000259" key="5">
    <source>
        <dbReference type="Pfam" id="PF10040"/>
    </source>
</evidence>
<dbReference type="AlphaFoldDB" id="A0A563VRA9"/>
<keyword evidence="4" id="KW-0051">Antiviral defense</keyword>
<reference evidence="7 8" key="1">
    <citation type="submission" date="2019-01" db="EMBL/GenBank/DDBJ databases">
        <authorList>
            <person name="Brito A."/>
        </authorList>
    </citation>
    <scope>NUCLEOTIDE SEQUENCE [LARGE SCALE GENOMIC DNA]</scope>
    <source>
        <strain evidence="7">1</strain>
    </source>
</reference>